<evidence type="ECO:0000313" key="3">
    <source>
        <dbReference type="Proteomes" id="UP001159363"/>
    </source>
</evidence>
<comment type="caution">
    <text evidence="2">The sequence shown here is derived from an EMBL/GenBank/DDBJ whole genome shotgun (WGS) entry which is preliminary data.</text>
</comment>
<accession>A0ABQ9GFG3</accession>
<evidence type="ECO:0000256" key="1">
    <source>
        <dbReference type="SAM" id="MobiDB-lite"/>
    </source>
</evidence>
<dbReference type="Proteomes" id="UP001159363">
    <property type="component" value="Chromosome 12"/>
</dbReference>
<evidence type="ECO:0000313" key="2">
    <source>
        <dbReference type="EMBL" id="KAJ8869821.1"/>
    </source>
</evidence>
<keyword evidence="3" id="KW-1185">Reference proteome</keyword>
<protein>
    <submittedName>
        <fullName evidence="2">Uncharacterized protein</fullName>
    </submittedName>
</protein>
<feature type="region of interest" description="Disordered" evidence="1">
    <location>
        <begin position="142"/>
        <end position="189"/>
    </location>
</feature>
<gene>
    <name evidence="2" type="ORF">PR048_028830</name>
</gene>
<dbReference type="EMBL" id="JARBHB010000013">
    <property type="protein sequence ID" value="KAJ8869821.1"/>
    <property type="molecule type" value="Genomic_DNA"/>
</dbReference>
<sequence>MGIFSCITHCRLRLRWFRDGSSRPCGKTALLQEKKKTVGRRSYLKAEEITCERPARSRVVAVREFRSVQACAIPQLKLKAVRGRMSTFESPAEDLFVCTFSFSSLLPSPTRCFGTLWVSEELWAALTIEVLRADEGEARGVVRSTAGTQERRNGRSLRKPSRPMASSGVIPKRENPRGDPAGNRTRFALAGGESSLTTTSLYRPAHKNLTVSSNQLLQEMFKHATSGVSAIHRTHVNRALCLPKLYLRGLQRKAGYTRTSFVNVLKSNKNGSSKPLANKFASHTIHVDLNKKDVHLLVQECEPCVTGLSFLRLTKPAPPFYAANADFTLVRSCRQSQHHTYRKLYHSPECSMTNNRPLHHCLWRILSCPPLFSPPTPPPLLRAWYVICGDEPASSYLEAQVLHASPTLFVFSSPASSGRRAPSRCRRSRATPAQVALQSPGANALGSPLVDDRPIMNAVKYTVVSGVVWTNRTIIAFEVDVAKSSSSPQMGLKFQASWRHIAHCCSNIFKVEFQHFIAGTRQIALLFAPLRRSLLCGARGSTGDSASLLAVVLLILLRALAVESACRNADVEISSFKAASRESATVAHWVENPIVGPKETQWVKNPIVGPQKLSGYRTQ</sequence>
<organism evidence="2 3">
    <name type="scientific">Dryococelus australis</name>
    <dbReference type="NCBI Taxonomy" id="614101"/>
    <lineage>
        <taxon>Eukaryota</taxon>
        <taxon>Metazoa</taxon>
        <taxon>Ecdysozoa</taxon>
        <taxon>Arthropoda</taxon>
        <taxon>Hexapoda</taxon>
        <taxon>Insecta</taxon>
        <taxon>Pterygota</taxon>
        <taxon>Neoptera</taxon>
        <taxon>Polyneoptera</taxon>
        <taxon>Phasmatodea</taxon>
        <taxon>Verophasmatodea</taxon>
        <taxon>Anareolatae</taxon>
        <taxon>Phasmatidae</taxon>
        <taxon>Eurycanthinae</taxon>
        <taxon>Dryococelus</taxon>
    </lineage>
</organism>
<proteinExistence type="predicted"/>
<reference evidence="2 3" key="1">
    <citation type="submission" date="2023-02" db="EMBL/GenBank/DDBJ databases">
        <title>LHISI_Scaffold_Assembly.</title>
        <authorList>
            <person name="Stuart O.P."/>
            <person name="Cleave R."/>
            <person name="Magrath M.J.L."/>
            <person name="Mikheyev A.S."/>
        </authorList>
    </citation>
    <scope>NUCLEOTIDE SEQUENCE [LARGE SCALE GENOMIC DNA]</scope>
    <source>
        <strain evidence="2">Daus_M_001</strain>
        <tissue evidence="2">Leg muscle</tissue>
    </source>
</reference>
<name>A0ABQ9GFG3_9NEOP</name>